<evidence type="ECO:0000256" key="18">
    <source>
        <dbReference type="PIRSR" id="PIRSR001355-4"/>
    </source>
</evidence>
<feature type="active site" description="Proton donor; for catalytic activity" evidence="15">
    <location>
        <position position="90"/>
    </location>
</feature>
<dbReference type="Gene3D" id="3.60.90.10">
    <property type="entry name" value="S-adenosylmethionine decarboxylase"/>
    <property type="match status" value="1"/>
</dbReference>
<feature type="site" description="Cleavage (non-hydrolytic); by autolysis" evidence="18">
    <location>
        <begin position="75"/>
        <end position="76"/>
    </location>
</feature>
<reference evidence="20" key="1">
    <citation type="submission" date="2021-08" db="EMBL/GenBank/DDBJ databases">
        <title>WGS assembly of Ceratopteris richardii.</title>
        <authorList>
            <person name="Marchant D.B."/>
            <person name="Chen G."/>
            <person name="Jenkins J."/>
            <person name="Shu S."/>
            <person name="Leebens-Mack J."/>
            <person name="Grimwood J."/>
            <person name="Schmutz J."/>
            <person name="Soltis P."/>
            <person name="Soltis D."/>
            <person name="Chen Z.-H."/>
        </authorList>
    </citation>
    <scope>NUCLEOTIDE SEQUENCE</scope>
    <source>
        <strain evidence="20">Whitten #5841</strain>
        <tissue evidence="20">Leaf</tissue>
    </source>
</reference>
<proteinExistence type="inferred from homology"/>
<comment type="catalytic activity">
    <reaction evidence="14">
        <text>S-adenosyl-L-methionine + H(+) = S-adenosyl 3-(methylsulfanyl)propylamine + CO2</text>
        <dbReference type="Rhea" id="RHEA:15981"/>
        <dbReference type="ChEBI" id="CHEBI:15378"/>
        <dbReference type="ChEBI" id="CHEBI:16526"/>
        <dbReference type="ChEBI" id="CHEBI:57443"/>
        <dbReference type="ChEBI" id="CHEBI:59789"/>
        <dbReference type="EC" id="4.1.1.50"/>
    </reaction>
</comment>
<feature type="binding site" evidence="16">
    <location>
        <position position="310"/>
    </location>
    <ligand>
        <name>substrate</name>
    </ligand>
</feature>
<gene>
    <name evidence="20" type="ORF">KP509_34G041400</name>
</gene>
<dbReference type="PIRSF" id="PIRSF001355">
    <property type="entry name" value="S-AdenosylMet_decarboxylase"/>
    <property type="match status" value="1"/>
</dbReference>
<evidence type="ECO:0000256" key="19">
    <source>
        <dbReference type="PIRSR" id="PIRSR001355-5"/>
    </source>
</evidence>
<dbReference type="InterPro" id="IPR048283">
    <property type="entry name" value="AdoMetDC-like"/>
</dbReference>
<dbReference type="EMBL" id="CM035439">
    <property type="protein sequence ID" value="KAH7284148.1"/>
    <property type="molecule type" value="Genomic_DNA"/>
</dbReference>
<evidence type="ECO:0000256" key="2">
    <source>
        <dbReference type="ARBA" id="ARBA00004911"/>
    </source>
</evidence>
<feature type="active site" description="Schiff-base intermediate with substrate; via pyruvic acid" evidence="15">
    <location>
        <position position="76"/>
    </location>
</feature>
<evidence type="ECO:0000256" key="1">
    <source>
        <dbReference type="ARBA" id="ARBA00001928"/>
    </source>
</evidence>
<evidence type="ECO:0000256" key="12">
    <source>
        <dbReference type="ARBA" id="ARBA00023270"/>
    </source>
</evidence>
<dbReference type="GO" id="GO:0008295">
    <property type="term" value="P:spermidine biosynthetic process"/>
    <property type="evidence" value="ECO:0007669"/>
    <property type="project" value="UniProtKB-KW"/>
</dbReference>
<evidence type="ECO:0000313" key="21">
    <source>
        <dbReference type="Proteomes" id="UP000825935"/>
    </source>
</evidence>
<evidence type="ECO:0000256" key="16">
    <source>
        <dbReference type="PIRSR" id="PIRSR001355-2"/>
    </source>
</evidence>
<dbReference type="PROSITE" id="PS01336">
    <property type="entry name" value="ADOMETDC"/>
    <property type="match status" value="1"/>
</dbReference>
<evidence type="ECO:0000256" key="14">
    <source>
        <dbReference type="ARBA" id="ARBA00048112"/>
    </source>
</evidence>
<feature type="binding site" evidence="16">
    <location>
        <position position="287"/>
    </location>
    <ligand>
        <name>substrate</name>
    </ligand>
</feature>
<evidence type="ECO:0000256" key="5">
    <source>
        <dbReference type="ARBA" id="ARBA00022691"/>
    </source>
</evidence>
<keyword evidence="9" id="KW-0620">Polyamine biosynthesis</keyword>
<dbReference type="InterPro" id="IPR016067">
    <property type="entry name" value="S-AdoMet_deCO2ase_core"/>
</dbReference>
<keyword evidence="6" id="KW-0210">Decarboxylase</keyword>
<evidence type="ECO:0000256" key="8">
    <source>
        <dbReference type="ARBA" id="ARBA00023066"/>
    </source>
</evidence>
<protein>
    <recommendedName>
        <fullName evidence="4">adenosylmethionine decarboxylase</fullName>
        <ecNumber evidence="4">4.1.1.50</ecNumber>
    </recommendedName>
</protein>
<dbReference type="SUPFAM" id="SSF56276">
    <property type="entry name" value="S-adenosylmethionine decarboxylase"/>
    <property type="match status" value="1"/>
</dbReference>
<dbReference type="PANTHER" id="PTHR11570">
    <property type="entry name" value="S-ADENOSYLMETHIONINE DECARBOXYLASE"/>
    <property type="match status" value="1"/>
</dbReference>
<accession>A0A8T2QKH7</accession>
<dbReference type="Gene3D" id="3.30.360.50">
    <property type="entry name" value="S-adenosylmethionine decarboxylase"/>
    <property type="match status" value="1"/>
</dbReference>
<sequence>MGADVSEQKNGGFEGFEKRLEVEFQEVEYGESDAEMCSGLRCLSRDLLDEILIAAECTIVSELHNDWFDAYVLSESSLFVYPRRIILKTCGRTRLLNAIPMMLRHAASIASLKPRRCRYTRGTFIFPDAQPFPYTSFTEEVRVLDGFFMPLALRTQSAYILDGHRESGSSNWHIYIASASSIARPIPTKPVLNQARRTSNRDGKCCHISMDLQAEGEHRSSAGPLDMLSDEGCFSGTYTLEMCMTRLDPSCASHFMNPFGTKSGKDMTNSSGISSVLPNAQISDFAFTPCGYSMNGLEKDALSTIHVTPEEGHSYASFEVMGYDPSSVDLPALINCVVACFKPSLVTMSIHSSGRIHDNVHEASRVLSTPCNTWCTSAHDLVPRGYVCNSTVRKELAGGEVVAFHTFSKRNTLLEKEMAVIPLPLCLRTDKGCKET</sequence>
<evidence type="ECO:0000256" key="9">
    <source>
        <dbReference type="ARBA" id="ARBA00023115"/>
    </source>
</evidence>
<dbReference type="GO" id="GO:0005829">
    <property type="term" value="C:cytosol"/>
    <property type="evidence" value="ECO:0007669"/>
    <property type="project" value="TreeGrafter"/>
</dbReference>
<keyword evidence="12" id="KW-0704">Schiff base</keyword>
<evidence type="ECO:0000256" key="11">
    <source>
        <dbReference type="ARBA" id="ARBA00023239"/>
    </source>
</evidence>
<keyword evidence="10" id="KW-0865">Zymogen</keyword>
<dbReference type="GO" id="GO:0006597">
    <property type="term" value="P:spermine biosynthetic process"/>
    <property type="evidence" value="ECO:0007669"/>
    <property type="project" value="InterPro"/>
</dbReference>
<name>A0A8T2QKH7_CERRI</name>
<evidence type="ECO:0000256" key="6">
    <source>
        <dbReference type="ARBA" id="ARBA00022793"/>
    </source>
</evidence>
<keyword evidence="7 18" id="KW-0068">Autocatalytic cleavage</keyword>
<dbReference type="OMA" id="QQPEQPM"/>
<dbReference type="OrthoDB" id="1068353at2759"/>
<organism evidence="20 21">
    <name type="scientific">Ceratopteris richardii</name>
    <name type="common">Triangle waterfern</name>
    <dbReference type="NCBI Taxonomy" id="49495"/>
    <lineage>
        <taxon>Eukaryota</taxon>
        <taxon>Viridiplantae</taxon>
        <taxon>Streptophyta</taxon>
        <taxon>Embryophyta</taxon>
        <taxon>Tracheophyta</taxon>
        <taxon>Polypodiopsida</taxon>
        <taxon>Polypodiidae</taxon>
        <taxon>Polypodiales</taxon>
        <taxon>Pteridineae</taxon>
        <taxon>Pteridaceae</taxon>
        <taxon>Parkerioideae</taxon>
        <taxon>Ceratopteris</taxon>
    </lineage>
</organism>
<feature type="active site" description="Proton acceptor; for processing activity" evidence="15">
    <location>
        <position position="293"/>
    </location>
</feature>
<evidence type="ECO:0000256" key="3">
    <source>
        <dbReference type="ARBA" id="ARBA00008466"/>
    </source>
</evidence>
<dbReference type="GO" id="GO:0004014">
    <property type="term" value="F:adenosylmethionine decarboxylase activity"/>
    <property type="evidence" value="ECO:0007669"/>
    <property type="project" value="UniProtKB-EC"/>
</dbReference>
<feature type="modified residue" description="Pyruvic acid (Ser); by autocatalysis" evidence="17">
    <location>
        <position position="76"/>
    </location>
</feature>
<comment type="caution">
    <text evidence="20">The sequence shown here is derived from an EMBL/GenBank/DDBJ whole genome shotgun (WGS) entry which is preliminary data.</text>
</comment>
<feature type="chain" id="PRO_5042321949" description="S-adenosylmethionine decarboxylase alpha chain" evidence="19">
    <location>
        <begin position="76"/>
        <end position="436"/>
    </location>
</feature>
<dbReference type="InterPro" id="IPR001985">
    <property type="entry name" value="S-AdoMet_decarboxylase_euk"/>
</dbReference>
<evidence type="ECO:0000256" key="15">
    <source>
        <dbReference type="PIRSR" id="PIRSR001355-1"/>
    </source>
</evidence>
<dbReference type="InterPro" id="IPR018166">
    <property type="entry name" value="S-AdoMet_deCO2ase_CS"/>
</dbReference>
<dbReference type="PANTHER" id="PTHR11570:SF0">
    <property type="entry name" value="S-ADENOSYLMETHIONINE DECARBOXYLASE PROENZYME"/>
    <property type="match status" value="1"/>
</dbReference>
<dbReference type="Proteomes" id="UP000825935">
    <property type="component" value="Chromosome 34"/>
</dbReference>
<feature type="active site" description="Proton acceptor; for processing activity" evidence="15">
    <location>
        <position position="306"/>
    </location>
</feature>
<feature type="binding site" evidence="16">
    <location>
        <position position="75"/>
    </location>
    <ligand>
        <name>substrate</name>
    </ligand>
</feature>
<dbReference type="Pfam" id="PF01536">
    <property type="entry name" value="SAM_decarbox"/>
    <property type="match status" value="1"/>
</dbReference>
<feature type="chain" id="PRO_5042321950" description="S-adenosylmethionine decarboxylase beta chain" evidence="19">
    <location>
        <begin position="1"/>
        <end position="75"/>
    </location>
</feature>
<evidence type="ECO:0000313" key="20">
    <source>
        <dbReference type="EMBL" id="KAH7284148.1"/>
    </source>
</evidence>
<keyword evidence="11" id="KW-0456">Lyase</keyword>
<feature type="binding site" evidence="16">
    <location>
        <position position="13"/>
    </location>
    <ligand>
        <name>substrate</name>
    </ligand>
</feature>
<evidence type="ECO:0000256" key="17">
    <source>
        <dbReference type="PIRSR" id="PIRSR001355-3"/>
    </source>
</evidence>
<evidence type="ECO:0000256" key="7">
    <source>
        <dbReference type="ARBA" id="ARBA00022813"/>
    </source>
</evidence>
<keyword evidence="13" id="KW-0670">Pyruvate</keyword>
<comment type="similarity">
    <text evidence="3">Belongs to the eukaryotic AdoMetDC family.</text>
</comment>
<evidence type="ECO:0000256" key="13">
    <source>
        <dbReference type="ARBA" id="ARBA00023317"/>
    </source>
</evidence>
<comment type="pathway">
    <text evidence="2">Amine and polyamine biosynthesis; S-adenosylmethioninamine biosynthesis; S-adenosylmethioninamine from S-adenosyl-L-methionine: step 1/1.</text>
</comment>
<dbReference type="AlphaFoldDB" id="A0A8T2QKH7"/>
<evidence type="ECO:0000256" key="10">
    <source>
        <dbReference type="ARBA" id="ARBA00023145"/>
    </source>
</evidence>
<dbReference type="EC" id="4.1.1.50" evidence="4"/>
<keyword evidence="8" id="KW-0745">Spermidine biosynthesis</keyword>
<keyword evidence="21" id="KW-1185">Reference proteome</keyword>
<comment type="cofactor">
    <cofactor evidence="1">
        <name>pyruvate</name>
        <dbReference type="ChEBI" id="CHEBI:15361"/>
    </cofactor>
</comment>
<evidence type="ECO:0000256" key="4">
    <source>
        <dbReference type="ARBA" id="ARBA00012357"/>
    </source>
</evidence>
<keyword evidence="5" id="KW-0949">S-adenosyl-L-methionine</keyword>